<accession>A0A2M4CFX9</accession>
<protein>
    <submittedName>
        <fullName evidence="2">Putative secreted protein</fullName>
    </submittedName>
</protein>
<dbReference type="AlphaFoldDB" id="A0A2M4CFX9"/>
<organism evidence="2">
    <name type="scientific">Anopheles marajoara</name>
    <dbReference type="NCBI Taxonomy" id="58244"/>
    <lineage>
        <taxon>Eukaryota</taxon>
        <taxon>Metazoa</taxon>
        <taxon>Ecdysozoa</taxon>
        <taxon>Arthropoda</taxon>
        <taxon>Hexapoda</taxon>
        <taxon>Insecta</taxon>
        <taxon>Pterygota</taxon>
        <taxon>Neoptera</taxon>
        <taxon>Endopterygota</taxon>
        <taxon>Diptera</taxon>
        <taxon>Nematocera</taxon>
        <taxon>Culicoidea</taxon>
        <taxon>Culicidae</taxon>
        <taxon>Anophelinae</taxon>
        <taxon>Anopheles</taxon>
    </lineage>
</organism>
<feature type="chain" id="PRO_5014818092" evidence="1">
    <location>
        <begin position="20"/>
        <end position="68"/>
    </location>
</feature>
<keyword evidence="1" id="KW-0732">Signal</keyword>
<reference evidence="2" key="1">
    <citation type="submission" date="2018-01" db="EMBL/GenBank/DDBJ databases">
        <title>An insight into the sialome of Amazonian anophelines.</title>
        <authorList>
            <person name="Ribeiro J.M."/>
            <person name="Scarpassa V."/>
            <person name="Calvo E."/>
        </authorList>
    </citation>
    <scope>NUCLEOTIDE SEQUENCE</scope>
    <source>
        <tissue evidence="2">Salivary glands</tissue>
    </source>
</reference>
<feature type="signal peptide" evidence="1">
    <location>
        <begin position="1"/>
        <end position="19"/>
    </location>
</feature>
<name>A0A2M4CFX9_9DIPT</name>
<dbReference type="EMBL" id="GGFJ01014687">
    <property type="protein sequence ID" value="MBW63828.1"/>
    <property type="molecule type" value="Transcribed_RNA"/>
</dbReference>
<sequence>MALQLSASFTTVLVHLCSATKRPAAAEVADMKPRSEYCVSCVTVDFARTKNYGLEGATFLGALAANVE</sequence>
<evidence type="ECO:0000313" key="2">
    <source>
        <dbReference type="EMBL" id="MBW63828.1"/>
    </source>
</evidence>
<evidence type="ECO:0000256" key="1">
    <source>
        <dbReference type="SAM" id="SignalP"/>
    </source>
</evidence>
<proteinExistence type="predicted"/>